<organism evidence="2 3">
    <name type="scientific">Prorocentrum cordatum</name>
    <dbReference type="NCBI Taxonomy" id="2364126"/>
    <lineage>
        <taxon>Eukaryota</taxon>
        <taxon>Sar</taxon>
        <taxon>Alveolata</taxon>
        <taxon>Dinophyceae</taxon>
        <taxon>Prorocentrales</taxon>
        <taxon>Prorocentraceae</taxon>
        <taxon>Prorocentrum</taxon>
    </lineage>
</organism>
<proteinExistence type="predicted"/>
<comment type="caution">
    <text evidence="2">The sequence shown here is derived from an EMBL/GenBank/DDBJ whole genome shotgun (WGS) entry which is preliminary data.</text>
</comment>
<gene>
    <name evidence="2" type="ORF">PCOR1329_LOCUS44714</name>
</gene>
<dbReference type="Proteomes" id="UP001189429">
    <property type="component" value="Unassembled WGS sequence"/>
</dbReference>
<evidence type="ECO:0000313" key="3">
    <source>
        <dbReference type="Proteomes" id="UP001189429"/>
    </source>
</evidence>
<dbReference type="EMBL" id="CAUYUJ010015375">
    <property type="protein sequence ID" value="CAK0853124.1"/>
    <property type="molecule type" value="Genomic_DNA"/>
</dbReference>
<sequence>ELLYPQHGECLTHAPYVDDSSDPDGWTYGSSAARLATKRLGGRASNRVGDRYRQRLWRPLEAEEPEGSPPASPSRTSRSTRHLGAEPGQMDLERVQSSFWDAFKAVMSTRGISRIPMDPIAMLRRRSKDAERYEALAQRLPRWSDVDLLGELCVAALYSRAAYGFVARKGLFDSLVAGAQVFSLQKAVFDVSTDVDDATNKRAFLDIHARPVLGRPPPRAVEGRGHVLPHLRCRPRRRDEVDRRCRQGLHLNHGRPHRPRGQERAVP</sequence>
<evidence type="ECO:0000313" key="2">
    <source>
        <dbReference type="EMBL" id="CAK0853124.1"/>
    </source>
</evidence>
<feature type="region of interest" description="Disordered" evidence="1">
    <location>
        <begin position="247"/>
        <end position="267"/>
    </location>
</feature>
<keyword evidence="3" id="KW-1185">Reference proteome</keyword>
<feature type="region of interest" description="Disordered" evidence="1">
    <location>
        <begin position="58"/>
        <end position="88"/>
    </location>
</feature>
<feature type="non-terminal residue" evidence="2">
    <location>
        <position position="1"/>
    </location>
</feature>
<protein>
    <submittedName>
        <fullName evidence="2">Uncharacterized protein</fullName>
    </submittedName>
</protein>
<name>A0ABN9U2T2_9DINO</name>
<accession>A0ABN9U2T2</accession>
<reference evidence="2" key="1">
    <citation type="submission" date="2023-10" db="EMBL/GenBank/DDBJ databases">
        <authorList>
            <person name="Chen Y."/>
            <person name="Shah S."/>
            <person name="Dougan E. K."/>
            <person name="Thang M."/>
            <person name="Chan C."/>
        </authorList>
    </citation>
    <scope>NUCLEOTIDE SEQUENCE [LARGE SCALE GENOMIC DNA]</scope>
</reference>
<evidence type="ECO:0000256" key="1">
    <source>
        <dbReference type="SAM" id="MobiDB-lite"/>
    </source>
</evidence>